<feature type="repeat" description="CXXCXGXG motif" evidence="9">
    <location>
        <begin position="245"/>
        <end position="252"/>
    </location>
</feature>
<evidence type="ECO:0000256" key="3">
    <source>
        <dbReference type="ARBA" id="ARBA00022723"/>
    </source>
</evidence>
<dbReference type="Gene3D" id="1.10.287.110">
    <property type="entry name" value="DnaJ domain"/>
    <property type="match status" value="1"/>
</dbReference>
<dbReference type="Pfam" id="PF01556">
    <property type="entry name" value="DnaJ_C"/>
    <property type="match status" value="1"/>
</dbReference>
<dbReference type="InterPro" id="IPR036869">
    <property type="entry name" value="J_dom_sf"/>
</dbReference>
<feature type="binding site" evidence="9">
    <location>
        <position position="195"/>
    </location>
    <ligand>
        <name>Zn(2+)</name>
        <dbReference type="ChEBI" id="CHEBI:29105"/>
        <label>1</label>
    </ligand>
</feature>
<comment type="cofactor">
    <cofactor evidence="9">
        <name>Zn(2+)</name>
        <dbReference type="ChEBI" id="CHEBI:29105"/>
    </cofactor>
    <text evidence="9">Binds 2 Zn(2+) ions per monomer.</text>
</comment>
<keyword evidence="6 9" id="KW-0862">Zinc</keyword>
<evidence type="ECO:0000256" key="4">
    <source>
        <dbReference type="ARBA" id="ARBA00022737"/>
    </source>
</evidence>
<dbReference type="SUPFAM" id="SSF57938">
    <property type="entry name" value="DnaJ/Hsp40 cysteine-rich domain"/>
    <property type="match status" value="1"/>
</dbReference>
<dbReference type="RefSeq" id="WP_378034159.1">
    <property type="nucleotide sequence ID" value="NZ_JBHSIV010000001.1"/>
</dbReference>
<feature type="binding site" evidence="9">
    <location>
        <position position="192"/>
    </location>
    <ligand>
        <name>Zn(2+)</name>
        <dbReference type="ChEBI" id="CHEBI:29105"/>
        <label>1</label>
    </ligand>
</feature>
<comment type="domain">
    <text evidence="9">The J domain is necessary and sufficient to stimulate DnaK ATPase activity. Zinc center 1 plays an important role in the autonomous, DnaK-independent chaperone activity of DnaJ. Zinc center 2 is essential for interaction with DnaK and for DnaJ activity.</text>
</comment>
<dbReference type="Pfam" id="PF00684">
    <property type="entry name" value="DnaJ_CXXCXGXG"/>
    <property type="match status" value="1"/>
</dbReference>
<keyword evidence="15" id="KW-1185">Reference proteome</keyword>
<feature type="binding site" evidence="9">
    <location>
        <position position="231"/>
    </location>
    <ligand>
        <name>Zn(2+)</name>
        <dbReference type="ChEBI" id="CHEBI:29105"/>
        <label>2</label>
    </ligand>
</feature>
<dbReference type="PRINTS" id="PR00625">
    <property type="entry name" value="JDOMAIN"/>
</dbReference>
<keyword evidence="8 9" id="KW-0143">Chaperone</keyword>
<dbReference type="InterPro" id="IPR002939">
    <property type="entry name" value="DnaJ_C"/>
</dbReference>
<feature type="repeat" description="CXXCXGXG motif" evidence="9">
    <location>
        <begin position="209"/>
        <end position="216"/>
    </location>
</feature>
<comment type="subcellular location">
    <subcellularLocation>
        <location evidence="9">Cytoplasm</location>
    </subcellularLocation>
</comment>
<dbReference type="InterPro" id="IPR008971">
    <property type="entry name" value="HSP40/DnaJ_pept-bd"/>
</dbReference>
<dbReference type="Proteomes" id="UP001595947">
    <property type="component" value="Unassembled WGS sequence"/>
</dbReference>
<dbReference type="PROSITE" id="PS51188">
    <property type="entry name" value="ZF_CR"/>
    <property type="match status" value="1"/>
</dbReference>
<keyword evidence="1 9" id="KW-0963">Cytoplasm</keyword>
<evidence type="ECO:0000259" key="13">
    <source>
        <dbReference type="PROSITE" id="PS51188"/>
    </source>
</evidence>
<dbReference type="SUPFAM" id="SSF49493">
    <property type="entry name" value="HSP40/DnaJ peptide-binding domain"/>
    <property type="match status" value="2"/>
</dbReference>
<comment type="function">
    <text evidence="9">Participates actively in the response to hyperosmotic and heat shock by preventing the aggregation of stress-denatured proteins and by disaggregating proteins, also in an autonomous, DnaK-independent fashion. Unfolded proteins bind initially to DnaJ; upon interaction with the DnaJ-bound protein, DnaK hydrolyzes its bound ATP, resulting in the formation of a stable complex. GrpE releases ADP from DnaK; ATP binding to DnaK triggers the release of the substrate protein, thus completing the reaction cycle. Several rounds of ATP-dependent interactions between DnaJ, DnaK and GrpE are required for fully efficient folding. Also involved, together with DnaK and GrpE, in the DNA replication of plasmids through activation of initiation proteins.</text>
</comment>
<dbReference type="SMART" id="SM00271">
    <property type="entry name" value="DnaJ"/>
    <property type="match status" value="1"/>
</dbReference>
<keyword evidence="3 9" id="KW-0479">Metal-binding</keyword>
<evidence type="ECO:0000256" key="5">
    <source>
        <dbReference type="ARBA" id="ARBA00022771"/>
    </source>
</evidence>
<dbReference type="CDD" id="cd10719">
    <property type="entry name" value="DnaJ_zf"/>
    <property type="match status" value="1"/>
</dbReference>
<evidence type="ECO:0000313" key="14">
    <source>
        <dbReference type="EMBL" id="MFC5060821.1"/>
    </source>
</evidence>
<keyword evidence="4 9" id="KW-0677">Repeat</keyword>
<proteinExistence type="inferred from homology"/>
<comment type="subunit">
    <text evidence="9">Homodimer.</text>
</comment>
<gene>
    <name evidence="9" type="primary">dnaJ</name>
    <name evidence="14" type="ORF">ACFPBZ_01260</name>
</gene>
<comment type="similarity">
    <text evidence="9">Belongs to the DnaJ family.</text>
</comment>
<feature type="region of interest" description="Disordered" evidence="11">
    <location>
        <begin position="138"/>
        <end position="159"/>
    </location>
</feature>
<evidence type="ECO:0000256" key="7">
    <source>
        <dbReference type="ARBA" id="ARBA00023016"/>
    </source>
</evidence>
<evidence type="ECO:0000259" key="12">
    <source>
        <dbReference type="PROSITE" id="PS50076"/>
    </source>
</evidence>
<dbReference type="HAMAP" id="MF_01152">
    <property type="entry name" value="DnaJ"/>
    <property type="match status" value="1"/>
</dbReference>
<comment type="caution">
    <text evidence="14">The sequence shown here is derived from an EMBL/GenBank/DDBJ whole genome shotgun (WGS) entry which is preliminary data.</text>
</comment>
<evidence type="ECO:0000256" key="2">
    <source>
        <dbReference type="ARBA" id="ARBA00022705"/>
    </source>
</evidence>
<dbReference type="SUPFAM" id="SSF46565">
    <property type="entry name" value="Chaperone J-domain"/>
    <property type="match status" value="1"/>
</dbReference>
<feature type="binding site" evidence="9">
    <location>
        <position position="234"/>
    </location>
    <ligand>
        <name>Zn(2+)</name>
        <dbReference type="ChEBI" id="CHEBI:29105"/>
        <label>2</label>
    </ligand>
</feature>
<dbReference type="Pfam" id="PF00226">
    <property type="entry name" value="DnaJ"/>
    <property type="match status" value="1"/>
</dbReference>
<feature type="compositionally biased region" description="Gly residues" evidence="11">
    <location>
        <begin position="139"/>
        <end position="155"/>
    </location>
</feature>
<evidence type="ECO:0000256" key="1">
    <source>
        <dbReference type="ARBA" id="ARBA00022490"/>
    </source>
</evidence>
<feature type="binding site" evidence="9">
    <location>
        <position position="248"/>
    </location>
    <ligand>
        <name>Zn(2+)</name>
        <dbReference type="ChEBI" id="CHEBI:29105"/>
        <label>1</label>
    </ligand>
</feature>
<keyword evidence="2 9" id="KW-0235">DNA replication</keyword>
<organism evidence="14 15">
    <name type="scientific">Actinomycetospora atypica</name>
    <dbReference type="NCBI Taxonomy" id="1290095"/>
    <lineage>
        <taxon>Bacteria</taxon>
        <taxon>Bacillati</taxon>
        <taxon>Actinomycetota</taxon>
        <taxon>Actinomycetes</taxon>
        <taxon>Pseudonocardiales</taxon>
        <taxon>Pseudonocardiaceae</taxon>
        <taxon>Actinomycetospora</taxon>
    </lineage>
</organism>
<evidence type="ECO:0000313" key="15">
    <source>
        <dbReference type="Proteomes" id="UP001595947"/>
    </source>
</evidence>
<keyword evidence="7 9" id="KW-0346">Stress response</keyword>
<evidence type="ECO:0000256" key="10">
    <source>
        <dbReference type="PROSITE-ProRule" id="PRU00546"/>
    </source>
</evidence>
<sequence>MSNRDWLEKDFYRELGVAKDAPADEIKKAYRKIARENHPDAKPGDTAAEAKFKAAGEAYGVLSDPSKRKEYDEARTLFAGGRFGGFGGGGGRAPGGGGGQPGFEDLFGGAGRGGAGGLGDLLGGIFGNMSGATTADPTGGLGGPGGMGGAGGMGGVPRQRRGADVETEVRIDFAEAVNGATLPLRLTSPMRCGTCEGSGAKPGTTPRTCTRCGGAGLVSRSQGAFAFSEPCPDCRGTGHLVDDPCPECGGDGVSSRPRTLTIRIPAGVEDGKRIRLAGKGQPGPSGGPSGDLYVIVHVGGDSVFGRSAKNADDLTLALPVTYPELVRGATVTVPTLDGRISLKVPPGSSPGRTLRVRGRGVKRKDKAGDLLVTLELAVPARLSPEASDALDAYAKATADHDPRAHVTERADRAHAEGARREAAS</sequence>
<dbReference type="PROSITE" id="PS50076">
    <property type="entry name" value="DNAJ_2"/>
    <property type="match status" value="1"/>
</dbReference>
<dbReference type="Gene3D" id="2.10.230.10">
    <property type="entry name" value="Heat shock protein DnaJ, cysteine-rich domain"/>
    <property type="match status" value="1"/>
</dbReference>
<feature type="binding site" evidence="9">
    <location>
        <position position="209"/>
    </location>
    <ligand>
        <name>Zn(2+)</name>
        <dbReference type="ChEBI" id="CHEBI:29105"/>
        <label>2</label>
    </ligand>
</feature>
<feature type="domain" description="CR-type" evidence="13">
    <location>
        <begin position="179"/>
        <end position="257"/>
    </location>
</feature>
<feature type="region of interest" description="Disordered" evidence="11">
    <location>
        <begin position="393"/>
        <end position="424"/>
    </location>
</feature>
<accession>A0ABV9YK13</accession>
<evidence type="ECO:0000256" key="8">
    <source>
        <dbReference type="ARBA" id="ARBA00023186"/>
    </source>
</evidence>
<feature type="binding site" evidence="9">
    <location>
        <position position="212"/>
    </location>
    <ligand>
        <name>Zn(2+)</name>
        <dbReference type="ChEBI" id="CHEBI:29105"/>
        <label>2</label>
    </ligand>
</feature>
<dbReference type="InterPro" id="IPR012724">
    <property type="entry name" value="DnaJ"/>
</dbReference>
<evidence type="ECO:0000256" key="6">
    <source>
        <dbReference type="ARBA" id="ARBA00022833"/>
    </source>
</evidence>
<dbReference type="InterPro" id="IPR001305">
    <property type="entry name" value="HSP_DnaJ_Cys-rich_dom"/>
</dbReference>
<feature type="repeat" description="CXXCXGXG motif" evidence="9">
    <location>
        <begin position="231"/>
        <end position="238"/>
    </location>
</feature>
<dbReference type="CDD" id="cd06257">
    <property type="entry name" value="DnaJ"/>
    <property type="match status" value="1"/>
</dbReference>
<evidence type="ECO:0000256" key="9">
    <source>
        <dbReference type="HAMAP-Rule" id="MF_01152"/>
    </source>
</evidence>
<feature type="repeat" description="CXXCXGXG motif" evidence="9">
    <location>
        <begin position="192"/>
        <end position="199"/>
    </location>
</feature>
<keyword evidence="5 9" id="KW-0863">Zinc-finger</keyword>
<protein>
    <recommendedName>
        <fullName evidence="9">Chaperone protein DnaJ</fullName>
    </recommendedName>
</protein>
<dbReference type="PANTHER" id="PTHR43096:SF54">
    <property type="entry name" value="CHAPERONE PROTEIN DNAJ 1"/>
    <property type="match status" value="1"/>
</dbReference>
<feature type="compositionally biased region" description="Basic and acidic residues" evidence="11">
    <location>
        <begin position="397"/>
        <end position="424"/>
    </location>
</feature>
<dbReference type="InterPro" id="IPR036410">
    <property type="entry name" value="HSP_DnaJ_Cys-rich_dom_sf"/>
</dbReference>
<evidence type="ECO:0000256" key="11">
    <source>
        <dbReference type="SAM" id="MobiDB-lite"/>
    </source>
</evidence>
<feature type="zinc finger region" description="CR-type" evidence="10">
    <location>
        <begin position="179"/>
        <end position="257"/>
    </location>
</feature>
<name>A0ABV9YK13_9PSEU</name>
<reference evidence="15" key="1">
    <citation type="journal article" date="2019" name="Int. J. Syst. Evol. Microbiol.">
        <title>The Global Catalogue of Microorganisms (GCM) 10K type strain sequencing project: providing services to taxonomists for standard genome sequencing and annotation.</title>
        <authorList>
            <consortium name="The Broad Institute Genomics Platform"/>
            <consortium name="The Broad Institute Genome Sequencing Center for Infectious Disease"/>
            <person name="Wu L."/>
            <person name="Ma J."/>
        </authorList>
    </citation>
    <scope>NUCLEOTIDE SEQUENCE [LARGE SCALE GENOMIC DNA]</scope>
    <source>
        <strain evidence="15">CGMCC 4.7093</strain>
    </source>
</reference>
<feature type="binding site" evidence="9">
    <location>
        <position position="245"/>
    </location>
    <ligand>
        <name>Zn(2+)</name>
        <dbReference type="ChEBI" id="CHEBI:29105"/>
        <label>1</label>
    </ligand>
</feature>
<dbReference type="EMBL" id="JBHSIV010000001">
    <property type="protein sequence ID" value="MFC5060821.1"/>
    <property type="molecule type" value="Genomic_DNA"/>
</dbReference>
<dbReference type="InterPro" id="IPR001623">
    <property type="entry name" value="DnaJ_domain"/>
</dbReference>
<dbReference type="Gene3D" id="2.60.260.20">
    <property type="entry name" value="Urease metallochaperone UreE, N-terminal domain"/>
    <property type="match status" value="2"/>
</dbReference>
<dbReference type="PANTHER" id="PTHR43096">
    <property type="entry name" value="DNAJ HOMOLOG 1, MITOCHONDRIAL-RELATED"/>
    <property type="match status" value="1"/>
</dbReference>
<feature type="domain" description="J" evidence="12">
    <location>
        <begin position="10"/>
        <end position="75"/>
    </location>
</feature>
<dbReference type="CDD" id="cd10747">
    <property type="entry name" value="DnaJ_C"/>
    <property type="match status" value="1"/>
</dbReference>